<proteinExistence type="inferred from homology"/>
<dbReference type="PANTHER" id="PTHR43335">
    <property type="entry name" value="ABC TRANSPORTER, ATP-BINDING PROTEIN"/>
    <property type="match status" value="1"/>
</dbReference>
<comment type="similarity">
    <text evidence="1">Belongs to the ABC transporter superfamily.</text>
</comment>
<dbReference type="GO" id="GO:0016887">
    <property type="term" value="F:ATP hydrolysis activity"/>
    <property type="evidence" value="ECO:0007669"/>
    <property type="project" value="InterPro"/>
</dbReference>
<evidence type="ECO:0000259" key="6">
    <source>
        <dbReference type="PROSITE" id="PS50893"/>
    </source>
</evidence>
<keyword evidence="2" id="KW-0813">Transport</keyword>
<dbReference type="AlphaFoldDB" id="A0A1H1QB54"/>
<dbReference type="Gene3D" id="3.40.50.300">
    <property type="entry name" value="P-loop containing nucleotide triphosphate hydrolases"/>
    <property type="match status" value="1"/>
</dbReference>
<gene>
    <name evidence="7" type="ORF">SAMN04489719_1775</name>
</gene>
<organism evidence="7 8">
    <name type="scientific">Agrococcus carbonis</name>
    <dbReference type="NCBI Taxonomy" id="684552"/>
    <lineage>
        <taxon>Bacteria</taxon>
        <taxon>Bacillati</taxon>
        <taxon>Actinomycetota</taxon>
        <taxon>Actinomycetes</taxon>
        <taxon>Micrococcales</taxon>
        <taxon>Microbacteriaceae</taxon>
        <taxon>Agrococcus</taxon>
    </lineage>
</organism>
<dbReference type="GO" id="GO:0005524">
    <property type="term" value="F:ATP binding"/>
    <property type="evidence" value="ECO:0007669"/>
    <property type="project" value="UniProtKB-KW"/>
</dbReference>
<evidence type="ECO:0000313" key="8">
    <source>
        <dbReference type="Proteomes" id="UP000199649"/>
    </source>
</evidence>
<dbReference type="PROSITE" id="PS50893">
    <property type="entry name" value="ABC_TRANSPORTER_2"/>
    <property type="match status" value="1"/>
</dbReference>
<feature type="domain" description="ABC transporter" evidence="6">
    <location>
        <begin position="55"/>
        <end position="285"/>
    </location>
</feature>
<reference evidence="8" key="1">
    <citation type="submission" date="2016-10" db="EMBL/GenBank/DDBJ databases">
        <authorList>
            <person name="Varghese N."/>
            <person name="Submissions S."/>
        </authorList>
    </citation>
    <scope>NUCLEOTIDE SEQUENCE [LARGE SCALE GENOMIC DNA]</scope>
    <source>
        <strain evidence="8">DSM 22965</strain>
    </source>
</reference>
<dbReference type="InterPro" id="IPR003439">
    <property type="entry name" value="ABC_transporter-like_ATP-bd"/>
</dbReference>
<dbReference type="EMBL" id="LT629734">
    <property type="protein sequence ID" value="SDS20109.1"/>
    <property type="molecule type" value="Genomic_DNA"/>
</dbReference>
<evidence type="ECO:0000256" key="4">
    <source>
        <dbReference type="ARBA" id="ARBA00022840"/>
    </source>
</evidence>
<dbReference type="Proteomes" id="UP000199649">
    <property type="component" value="Chromosome I"/>
</dbReference>
<keyword evidence="4" id="KW-0067">ATP-binding</keyword>
<name>A0A1H1QB54_9MICO</name>
<evidence type="ECO:0000313" key="7">
    <source>
        <dbReference type="EMBL" id="SDS20109.1"/>
    </source>
</evidence>
<dbReference type="Pfam" id="PF00005">
    <property type="entry name" value="ABC_tran"/>
    <property type="match status" value="1"/>
</dbReference>
<evidence type="ECO:0000256" key="5">
    <source>
        <dbReference type="SAM" id="MobiDB-lite"/>
    </source>
</evidence>
<evidence type="ECO:0000256" key="1">
    <source>
        <dbReference type="ARBA" id="ARBA00005417"/>
    </source>
</evidence>
<dbReference type="PANTHER" id="PTHR43335:SF4">
    <property type="entry name" value="ABC TRANSPORTER, ATP-BINDING PROTEIN"/>
    <property type="match status" value="1"/>
</dbReference>
<dbReference type="InterPro" id="IPR027417">
    <property type="entry name" value="P-loop_NTPase"/>
</dbReference>
<dbReference type="OrthoDB" id="9804819at2"/>
<feature type="compositionally biased region" description="Pro residues" evidence="5">
    <location>
        <begin position="1"/>
        <end position="10"/>
    </location>
</feature>
<dbReference type="STRING" id="684552.SAMN04489719_1775"/>
<dbReference type="InterPro" id="IPR003593">
    <property type="entry name" value="AAA+_ATPase"/>
</dbReference>
<keyword evidence="3" id="KW-0547">Nucleotide-binding</keyword>
<dbReference type="RefSeq" id="WP_092666676.1">
    <property type="nucleotide sequence ID" value="NZ_LT629734.1"/>
</dbReference>
<evidence type="ECO:0000256" key="2">
    <source>
        <dbReference type="ARBA" id="ARBA00022448"/>
    </source>
</evidence>
<feature type="region of interest" description="Disordered" evidence="5">
    <location>
        <begin position="1"/>
        <end position="20"/>
    </location>
</feature>
<keyword evidence="8" id="KW-1185">Reference proteome</keyword>
<protein>
    <submittedName>
        <fullName evidence="7">ABC-type multidrug transport system, ATPase component</fullName>
    </submittedName>
</protein>
<accession>A0A1H1QB54</accession>
<dbReference type="SMART" id="SM00382">
    <property type="entry name" value="AAA"/>
    <property type="match status" value="1"/>
</dbReference>
<dbReference type="SUPFAM" id="SSF52540">
    <property type="entry name" value="P-loop containing nucleoside triphosphate hydrolases"/>
    <property type="match status" value="1"/>
</dbReference>
<sequence length="361" mass="37605">MASAPPPPAASTPEPSAAPHLAVAGAPEPLAASAPVFVDPLAHGEPRPSLDAGGIVVDGVGRSFGAVQAVRHMTFHAKPGRVTGLIGPNGAGKTTLLLMLASLLAPDAGEIRIAGADPVRDPAAVRRAMGWMPDVLGTWRSLSPRVILTTVGRLHGMPRDAARARADELIAQARLDELADRPSRVLSRGQQQRLGLARALVHRPSVLLLDEPAAGLDPTSRLELRQLLRGFAASGGTVLISSHDLSELDELAEDAVFVDRGEVVGGERLVLARQAVREWRIRALDAAALSYQLAHIGVPFDRVRIEGELAHVGLESDEAAAAVLAHLVRAGVAITHFAPAVGDIERTYLGLAGGPGTGGAR</sequence>
<evidence type="ECO:0000256" key="3">
    <source>
        <dbReference type="ARBA" id="ARBA00022741"/>
    </source>
</evidence>